<feature type="domain" description="HTH merR-type" evidence="4">
    <location>
        <begin position="1"/>
        <end position="69"/>
    </location>
</feature>
<dbReference type="SUPFAM" id="SSF46955">
    <property type="entry name" value="Putative DNA-binding domain"/>
    <property type="match status" value="1"/>
</dbReference>
<dbReference type="PROSITE" id="PS50937">
    <property type="entry name" value="HTH_MERR_2"/>
    <property type="match status" value="1"/>
</dbReference>
<dbReference type="Pfam" id="PF13411">
    <property type="entry name" value="MerR_1"/>
    <property type="match status" value="1"/>
</dbReference>
<sequence length="250" mass="29451">MNIQEASIATGISKDMIRFYEKKGLLHPSRNPENHYRDYSMGDIHILVTIKFYSSLGITLTEIGKILKNGNIPLAIKSFNTQLEYLKEEAFWAETKYRLASDTYHLLQKYNHGIDYDIGIHPTQYFYPTFDAQKSNTPKNQNKILVSRLVFRIQENNKNKQNYPQDTGLLLNKQYKNIKGNYQVIEKHKFYRIIKEVKTNELISLDELQQLENRIQKEGFKTYGDIYIYSIFHNVPDNTSETICIEFMIQ</sequence>
<dbReference type="AlphaFoldDB" id="A0A412PFD7"/>
<dbReference type="PANTHER" id="PTHR30204:SF94">
    <property type="entry name" value="HEAVY METAL-DEPENDENT TRANSCRIPTIONAL REGULATOR HI_0293-RELATED"/>
    <property type="match status" value="1"/>
</dbReference>
<dbReference type="RefSeq" id="WP_118764719.1">
    <property type="nucleotide sequence ID" value="NZ_CABJCF010000002.1"/>
</dbReference>
<dbReference type="Proteomes" id="UP000284731">
    <property type="component" value="Unassembled WGS sequence"/>
</dbReference>
<name>A0A412PFD7_9FIRM</name>
<evidence type="ECO:0000313" key="6">
    <source>
        <dbReference type="Proteomes" id="UP000284731"/>
    </source>
</evidence>
<evidence type="ECO:0000256" key="1">
    <source>
        <dbReference type="ARBA" id="ARBA00023015"/>
    </source>
</evidence>
<gene>
    <name evidence="5" type="ORF">DWX20_05030</name>
</gene>
<proteinExistence type="predicted"/>
<accession>A0A412PFD7</accession>
<evidence type="ECO:0000259" key="4">
    <source>
        <dbReference type="PROSITE" id="PS50937"/>
    </source>
</evidence>
<keyword evidence="3" id="KW-0804">Transcription</keyword>
<organism evidence="5 6">
    <name type="scientific">Solobacterium moorei</name>
    <dbReference type="NCBI Taxonomy" id="102148"/>
    <lineage>
        <taxon>Bacteria</taxon>
        <taxon>Bacillati</taxon>
        <taxon>Bacillota</taxon>
        <taxon>Erysipelotrichia</taxon>
        <taxon>Erysipelotrichales</taxon>
        <taxon>Erysipelotrichaceae</taxon>
        <taxon>Solobacterium</taxon>
    </lineage>
</organism>
<dbReference type="CDD" id="cd00592">
    <property type="entry name" value="HTH_MerR-like"/>
    <property type="match status" value="1"/>
</dbReference>
<keyword evidence="2" id="KW-0238">DNA-binding</keyword>
<protein>
    <submittedName>
        <fullName evidence="5">MerR family transcriptional regulator</fullName>
    </submittedName>
</protein>
<reference evidence="5 6" key="1">
    <citation type="submission" date="2018-08" db="EMBL/GenBank/DDBJ databases">
        <title>A genome reference for cultivated species of the human gut microbiota.</title>
        <authorList>
            <person name="Zou Y."/>
            <person name="Xue W."/>
            <person name="Luo G."/>
        </authorList>
    </citation>
    <scope>NUCLEOTIDE SEQUENCE [LARGE SCALE GENOMIC DNA]</scope>
    <source>
        <strain evidence="5 6">AF18-46</strain>
    </source>
</reference>
<dbReference type="InterPro" id="IPR000551">
    <property type="entry name" value="MerR-type_HTH_dom"/>
</dbReference>
<dbReference type="InterPro" id="IPR009061">
    <property type="entry name" value="DNA-bd_dom_put_sf"/>
</dbReference>
<dbReference type="SMART" id="SM00422">
    <property type="entry name" value="HTH_MERR"/>
    <property type="match status" value="1"/>
</dbReference>
<evidence type="ECO:0000313" key="5">
    <source>
        <dbReference type="EMBL" id="RGT56174.1"/>
    </source>
</evidence>
<dbReference type="GO" id="GO:0003700">
    <property type="term" value="F:DNA-binding transcription factor activity"/>
    <property type="evidence" value="ECO:0007669"/>
    <property type="project" value="InterPro"/>
</dbReference>
<evidence type="ECO:0000256" key="2">
    <source>
        <dbReference type="ARBA" id="ARBA00023125"/>
    </source>
</evidence>
<dbReference type="Gene3D" id="1.10.1660.10">
    <property type="match status" value="1"/>
</dbReference>
<dbReference type="GO" id="GO:0003677">
    <property type="term" value="F:DNA binding"/>
    <property type="evidence" value="ECO:0007669"/>
    <property type="project" value="UniProtKB-KW"/>
</dbReference>
<keyword evidence="1" id="KW-0805">Transcription regulation</keyword>
<dbReference type="EMBL" id="QRWX01000002">
    <property type="protein sequence ID" value="RGT56174.1"/>
    <property type="molecule type" value="Genomic_DNA"/>
</dbReference>
<dbReference type="InterPro" id="IPR047057">
    <property type="entry name" value="MerR_fam"/>
</dbReference>
<dbReference type="PANTHER" id="PTHR30204">
    <property type="entry name" value="REDOX-CYCLING DRUG-SENSING TRANSCRIPTIONAL ACTIVATOR SOXR"/>
    <property type="match status" value="1"/>
</dbReference>
<comment type="caution">
    <text evidence="5">The sequence shown here is derived from an EMBL/GenBank/DDBJ whole genome shotgun (WGS) entry which is preliminary data.</text>
</comment>
<evidence type="ECO:0000256" key="3">
    <source>
        <dbReference type="ARBA" id="ARBA00023163"/>
    </source>
</evidence>